<dbReference type="EMBL" id="JBHMCG010000040">
    <property type="protein sequence ID" value="MFB9572460.1"/>
    <property type="molecule type" value="Genomic_DNA"/>
</dbReference>
<feature type="compositionally biased region" description="Low complexity" evidence="1">
    <location>
        <begin position="36"/>
        <end position="45"/>
    </location>
</feature>
<evidence type="ECO:0000313" key="2">
    <source>
        <dbReference type="EMBL" id="MFB9572460.1"/>
    </source>
</evidence>
<dbReference type="Proteomes" id="UP001589710">
    <property type="component" value="Unassembled WGS sequence"/>
</dbReference>
<feature type="compositionally biased region" description="Low complexity" evidence="1">
    <location>
        <begin position="58"/>
        <end position="69"/>
    </location>
</feature>
<sequence length="98" mass="10623">MRLLWHDLARGFIATAGIFGHYTAEYQLLMRPYAQDPAPEALPAPEDTRSALRPPESPAGADAPPGSMSGPPPGHPERVVPGSPPSDEERDLWTRLRG</sequence>
<organism evidence="2 3">
    <name type="scientific">Streptomyces yanii</name>
    <dbReference type="NCBI Taxonomy" id="78510"/>
    <lineage>
        <taxon>Bacteria</taxon>
        <taxon>Bacillati</taxon>
        <taxon>Actinomycetota</taxon>
        <taxon>Actinomycetes</taxon>
        <taxon>Kitasatosporales</taxon>
        <taxon>Streptomycetaceae</taxon>
        <taxon>Streptomyces</taxon>
    </lineage>
</organism>
<evidence type="ECO:0000313" key="3">
    <source>
        <dbReference type="Proteomes" id="UP001589710"/>
    </source>
</evidence>
<name>A0ABV5R3P2_9ACTN</name>
<keyword evidence="3" id="KW-1185">Reference proteome</keyword>
<reference evidence="2 3" key="1">
    <citation type="submission" date="2024-09" db="EMBL/GenBank/DDBJ databases">
        <authorList>
            <person name="Sun Q."/>
            <person name="Mori K."/>
        </authorList>
    </citation>
    <scope>NUCLEOTIDE SEQUENCE [LARGE SCALE GENOMIC DNA]</scope>
    <source>
        <strain evidence="2 3">JCM 3331</strain>
    </source>
</reference>
<evidence type="ECO:0000256" key="1">
    <source>
        <dbReference type="SAM" id="MobiDB-lite"/>
    </source>
</evidence>
<dbReference type="Pfam" id="PF19534">
    <property type="entry name" value="DUF6059"/>
    <property type="match status" value="1"/>
</dbReference>
<gene>
    <name evidence="2" type="ORF">ACFFTL_09020</name>
</gene>
<feature type="region of interest" description="Disordered" evidence="1">
    <location>
        <begin position="36"/>
        <end position="98"/>
    </location>
</feature>
<accession>A0ABV5R3P2</accession>
<dbReference type="RefSeq" id="WP_345516827.1">
    <property type="nucleotide sequence ID" value="NZ_BAAAXD010000040.1"/>
</dbReference>
<proteinExistence type="predicted"/>
<dbReference type="InterPro" id="IPR045701">
    <property type="entry name" value="DUF6059"/>
</dbReference>
<comment type="caution">
    <text evidence="2">The sequence shown here is derived from an EMBL/GenBank/DDBJ whole genome shotgun (WGS) entry which is preliminary data.</text>
</comment>
<protein>
    <submittedName>
        <fullName evidence="2">DUF6059 family protein</fullName>
    </submittedName>
</protein>